<dbReference type="PANTHER" id="PTHR37841:SF1">
    <property type="entry name" value="DUF3298 DOMAIN-CONTAINING PROTEIN"/>
    <property type="match status" value="1"/>
</dbReference>
<reference evidence="3" key="2">
    <citation type="submission" date="2021-04" db="EMBL/GenBank/DDBJ databases">
        <authorList>
            <person name="Gilroy R."/>
        </authorList>
    </citation>
    <scope>NUCLEOTIDE SEQUENCE</scope>
    <source>
        <strain evidence="3">2239</strain>
    </source>
</reference>
<dbReference type="Proteomes" id="UP000824193">
    <property type="component" value="Unassembled WGS sequence"/>
</dbReference>
<keyword evidence="2" id="KW-0732">Signal</keyword>
<dbReference type="AlphaFoldDB" id="A0A9D1V467"/>
<sequence length="581" mass="62057">MKRWFSLLLALCVFCLAACGTASQEPSAPAAGAGEASSSRQGQGEVMYGGGSMESVPFADTQWTGYDGYGVTLEVPSTWGLYRYQEAASATSFSVLMVSGPQDIFIRCYVTETDAQPVIILSPSENAEAALFLEHVRQTAVRAADFPVMDMDAAMEDDTAVIEFMMALEAYNADPKAPLPEYTGELPQGQSAALEVVQLADDGALAAVQDADTGLYGYIDKAGAWRIQPQFQSAYGFSDGRAMVQLTDGSWAYIDRAGTPVIREVRDSDGATYPLASSEQFREGIAAVELKTDSSYDKIYIDQDGNVLFSAQALPKVTGSGYASTYFFGFASNFTGGKAVAARRVNEATDQRMGSEDAPVILDTQGNILATIPKEYYADENGFDPNMRVKIKPGGPFHGADLYGLCDDSGNVAVACQYPYLHYCENGWYLAQDQNGRYGFIDKDGKVMIDFSFEQAMVFSSGLAPVLQNGLWGFINEAGEMVIAPAYRTASMVATGTDPYVGGCTFWDGVGKVQDGDRWILIDTSGNVVASDPSISGYFSCGSGLVAYQDAQSGLLGYMTTDGKIAIEAAFASAGAFFAAG</sequence>
<dbReference type="EMBL" id="DXFW01000020">
    <property type="protein sequence ID" value="HIX05758.1"/>
    <property type="molecule type" value="Genomic_DNA"/>
</dbReference>
<organism evidence="3 4">
    <name type="scientific">Candidatus Allofournierella pullicola</name>
    <dbReference type="NCBI Taxonomy" id="2838596"/>
    <lineage>
        <taxon>Bacteria</taxon>
        <taxon>Bacillati</taxon>
        <taxon>Bacillota</taxon>
        <taxon>Clostridia</taxon>
        <taxon>Eubacteriales</taxon>
        <taxon>Oscillospiraceae</taxon>
        <taxon>Allofournierella</taxon>
    </lineage>
</organism>
<feature type="signal peptide" evidence="2">
    <location>
        <begin position="1"/>
        <end position="17"/>
    </location>
</feature>
<feature type="chain" id="PRO_5038602520" evidence="2">
    <location>
        <begin position="18"/>
        <end position="581"/>
    </location>
</feature>
<dbReference type="PANTHER" id="PTHR37841">
    <property type="entry name" value="GLR2918 PROTEIN"/>
    <property type="match status" value="1"/>
</dbReference>
<evidence type="ECO:0000256" key="1">
    <source>
        <dbReference type="SAM" id="MobiDB-lite"/>
    </source>
</evidence>
<dbReference type="SUPFAM" id="SSF69360">
    <property type="entry name" value="Cell wall binding repeat"/>
    <property type="match status" value="1"/>
</dbReference>
<comment type="caution">
    <text evidence="3">The sequence shown here is derived from an EMBL/GenBank/DDBJ whole genome shotgun (WGS) entry which is preliminary data.</text>
</comment>
<protein>
    <submittedName>
        <fullName evidence="3">WG repeat-containing protein</fullName>
    </submittedName>
</protein>
<reference evidence="3" key="1">
    <citation type="journal article" date="2021" name="PeerJ">
        <title>Extensive microbial diversity within the chicken gut microbiome revealed by metagenomics and culture.</title>
        <authorList>
            <person name="Gilroy R."/>
            <person name="Ravi A."/>
            <person name="Getino M."/>
            <person name="Pursley I."/>
            <person name="Horton D.L."/>
            <person name="Alikhan N.F."/>
            <person name="Baker D."/>
            <person name="Gharbi K."/>
            <person name="Hall N."/>
            <person name="Watson M."/>
            <person name="Adriaenssens E.M."/>
            <person name="Foster-Nyarko E."/>
            <person name="Jarju S."/>
            <person name="Secka A."/>
            <person name="Antonio M."/>
            <person name="Oren A."/>
            <person name="Chaudhuri R.R."/>
            <person name="La Ragione R."/>
            <person name="Hildebrand F."/>
            <person name="Pallen M.J."/>
        </authorList>
    </citation>
    <scope>NUCLEOTIDE SEQUENCE</scope>
    <source>
        <strain evidence="3">2239</strain>
    </source>
</reference>
<evidence type="ECO:0000256" key="2">
    <source>
        <dbReference type="SAM" id="SignalP"/>
    </source>
</evidence>
<dbReference type="InterPro" id="IPR032774">
    <property type="entry name" value="WG_beta_rep"/>
</dbReference>
<feature type="region of interest" description="Disordered" evidence="1">
    <location>
        <begin position="25"/>
        <end position="44"/>
    </location>
</feature>
<name>A0A9D1V467_9FIRM</name>
<evidence type="ECO:0000313" key="4">
    <source>
        <dbReference type="Proteomes" id="UP000824193"/>
    </source>
</evidence>
<evidence type="ECO:0000313" key="3">
    <source>
        <dbReference type="EMBL" id="HIX05758.1"/>
    </source>
</evidence>
<gene>
    <name evidence="3" type="ORF">H9865_06620</name>
</gene>
<dbReference type="Pfam" id="PF14903">
    <property type="entry name" value="WG_beta_rep"/>
    <property type="match status" value="2"/>
</dbReference>
<accession>A0A9D1V467</accession>
<proteinExistence type="predicted"/>